<dbReference type="SUPFAM" id="SSF57701">
    <property type="entry name" value="Zn2/Cys6 DNA-binding domain"/>
    <property type="match status" value="1"/>
</dbReference>
<dbReference type="PANTHER" id="PTHR37534">
    <property type="entry name" value="TRANSCRIPTIONAL ACTIVATOR PROTEIN UGA3"/>
    <property type="match status" value="1"/>
</dbReference>
<dbReference type="GO" id="GO:0000976">
    <property type="term" value="F:transcription cis-regulatory region binding"/>
    <property type="evidence" value="ECO:0007669"/>
    <property type="project" value="TreeGrafter"/>
</dbReference>
<evidence type="ECO:0000313" key="7">
    <source>
        <dbReference type="EMBL" id="KAF5863504.1"/>
    </source>
</evidence>
<comment type="subcellular location">
    <subcellularLocation>
        <location evidence="1">Nucleus</location>
    </subcellularLocation>
</comment>
<dbReference type="EMBL" id="SPNV01000050">
    <property type="protein sequence ID" value="KAF5863504.1"/>
    <property type="molecule type" value="Genomic_DNA"/>
</dbReference>
<gene>
    <name evidence="7" type="ORF">ETB97_010005</name>
</gene>
<dbReference type="Pfam" id="PF00172">
    <property type="entry name" value="Zn_clus"/>
    <property type="match status" value="1"/>
</dbReference>
<dbReference type="GO" id="GO:0045944">
    <property type="term" value="P:positive regulation of transcription by RNA polymerase II"/>
    <property type="evidence" value="ECO:0007669"/>
    <property type="project" value="TreeGrafter"/>
</dbReference>
<dbReference type="GO" id="GO:0000981">
    <property type="term" value="F:DNA-binding transcription factor activity, RNA polymerase II-specific"/>
    <property type="evidence" value="ECO:0007669"/>
    <property type="project" value="InterPro"/>
</dbReference>
<keyword evidence="4" id="KW-0804">Transcription</keyword>
<dbReference type="AlphaFoldDB" id="A0A8H6E8K3"/>
<dbReference type="Pfam" id="PF11951">
    <property type="entry name" value="Fungal_trans_2"/>
    <property type="match status" value="1"/>
</dbReference>
<dbReference type="InterPro" id="IPR021858">
    <property type="entry name" value="Fun_TF"/>
</dbReference>
<dbReference type="GO" id="GO:0005634">
    <property type="term" value="C:nucleus"/>
    <property type="evidence" value="ECO:0007669"/>
    <property type="project" value="UniProtKB-SubCell"/>
</dbReference>
<feature type="domain" description="Zn(2)-C6 fungal-type" evidence="6">
    <location>
        <begin position="7"/>
        <end position="35"/>
    </location>
</feature>
<evidence type="ECO:0000256" key="2">
    <source>
        <dbReference type="ARBA" id="ARBA00023015"/>
    </source>
</evidence>
<dbReference type="PROSITE" id="PS50048">
    <property type="entry name" value="ZN2_CY6_FUNGAL_2"/>
    <property type="match status" value="1"/>
</dbReference>
<dbReference type="InterPro" id="IPR001138">
    <property type="entry name" value="Zn2Cys6_DnaBD"/>
</dbReference>
<evidence type="ECO:0000313" key="8">
    <source>
        <dbReference type="Proteomes" id="UP000541154"/>
    </source>
</evidence>
<dbReference type="CDD" id="cd00067">
    <property type="entry name" value="GAL4"/>
    <property type="match status" value="1"/>
</dbReference>
<organism evidence="7 8">
    <name type="scientific">Petromyces alliaceus</name>
    <name type="common">Aspergillus alliaceus</name>
    <dbReference type="NCBI Taxonomy" id="209559"/>
    <lineage>
        <taxon>Eukaryota</taxon>
        <taxon>Fungi</taxon>
        <taxon>Dikarya</taxon>
        <taxon>Ascomycota</taxon>
        <taxon>Pezizomycotina</taxon>
        <taxon>Eurotiomycetes</taxon>
        <taxon>Eurotiomycetidae</taxon>
        <taxon>Eurotiales</taxon>
        <taxon>Aspergillaceae</taxon>
        <taxon>Aspergillus</taxon>
        <taxon>Aspergillus subgen. Circumdati</taxon>
    </lineage>
</organism>
<keyword evidence="2" id="KW-0805">Transcription regulation</keyword>
<keyword evidence="5" id="KW-0539">Nucleus</keyword>
<name>A0A8H6E8K3_PETAA</name>
<keyword evidence="8" id="KW-1185">Reference proteome</keyword>
<dbReference type="GO" id="GO:0008270">
    <property type="term" value="F:zinc ion binding"/>
    <property type="evidence" value="ECO:0007669"/>
    <property type="project" value="InterPro"/>
</dbReference>
<sequence>MGYATKACWTCKGRKQGCDRNHPSCNNCRRAGRTCQGYGCRLKWNAPHLSLIGRSPQATHYHFLHTSAAELAAFYNLPATLPSPQLQIRRLGLSEEESDLLFLSHYEAVLSRMITTLDNETNGFRHVLLPMILSYPVRIPAKALWHGILALSAFYLGHSKQALAHKTAAIGLLSRSFEVSDSPSRLIQIAACMMLCVYEVFDSSDGNWQLHLAGAKSIAGELSICRVSSAESKIVSFLMTWIYYHEVLAAFSNPTLQCDLPKSGSSILSPQVYHRDRTSIVGLLGCSLELADIISTINHYTYLRSTNTSFDHNMLQPLFHQLQTMHQTISYPQPCDIDSTLVQQTAELYRLGAMIYLHTEFFSRRKFSWDLHALVESAIDLLTEMSHCTSPWPVFLIAVASCQDECQRTTVLTVISRMEQQRKIDNITYIRRLVEQFWKQRDLAPDHHLIGWRAMMKGVPFLPSFI</sequence>
<dbReference type="InterPro" id="IPR036864">
    <property type="entry name" value="Zn2-C6_fun-type_DNA-bd_sf"/>
</dbReference>
<evidence type="ECO:0000259" key="6">
    <source>
        <dbReference type="PROSITE" id="PS50048"/>
    </source>
</evidence>
<dbReference type="PANTHER" id="PTHR37534:SF49">
    <property type="entry name" value="LYSINE BIOSYNTHESIS REGULATORY PROTEIN LYS14"/>
    <property type="match status" value="1"/>
</dbReference>
<dbReference type="Proteomes" id="UP000541154">
    <property type="component" value="Unassembled WGS sequence"/>
</dbReference>
<comment type="caution">
    <text evidence="7">The sequence shown here is derived from an EMBL/GenBank/DDBJ whole genome shotgun (WGS) entry which is preliminary data.</text>
</comment>
<proteinExistence type="predicted"/>
<protein>
    <recommendedName>
        <fullName evidence="6">Zn(2)-C6 fungal-type domain-containing protein</fullName>
    </recommendedName>
</protein>
<evidence type="ECO:0000256" key="4">
    <source>
        <dbReference type="ARBA" id="ARBA00023163"/>
    </source>
</evidence>
<accession>A0A8H6E8K3</accession>
<reference evidence="7 8" key="1">
    <citation type="submission" date="2019-04" db="EMBL/GenBank/DDBJ databases">
        <title>Aspergillus burnettii sp. nov., novel species from soil in southeast Queensland.</title>
        <authorList>
            <person name="Gilchrist C.L.M."/>
            <person name="Pitt J.I."/>
            <person name="Lange L."/>
            <person name="Lacey H.J."/>
            <person name="Vuong D."/>
            <person name="Midgley D.J."/>
            <person name="Greenfield P."/>
            <person name="Bradbury M."/>
            <person name="Lacey E."/>
            <person name="Busk P.K."/>
            <person name="Pilgaard B."/>
            <person name="Chooi Y.H."/>
            <person name="Piggott A.M."/>
        </authorList>
    </citation>
    <scope>NUCLEOTIDE SEQUENCE [LARGE SCALE GENOMIC DNA]</scope>
    <source>
        <strain evidence="7 8">FRR 5400</strain>
    </source>
</reference>
<evidence type="ECO:0000256" key="1">
    <source>
        <dbReference type="ARBA" id="ARBA00004123"/>
    </source>
</evidence>
<keyword evidence="3" id="KW-0238">DNA-binding</keyword>
<dbReference type="PROSITE" id="PS00463">
    <property type="entry name" value="ZN2_CY6_FUNGAL_1"/>
    <property type="match status" value="1"/>
</dbReference>
<evidence type="ECO:0000256" key="3">
    <source>
        <dbReference type="ARBA" id="ARBA00023125"/>
    </source>
</evidence>
<evidence type="ECO:0000256" key="5">
    <source>
        <dbReference type="ARBA" id="ARBA00023242"/>
    </source>
</evidence>
<dbReference type="Gene3D" id="4.10.240.10">
    <property type="entry name" value="Zn(2)-C6 fungal-type DNA-binding domain"/>
    <property type="match status" value="1"/>
</dbReference>
<dbReference type="SMART" id="SM00066">
    <property type="entry name" value="GAL4"/>
    <property type="match status" value="1"/>
</dbReference>